<dbReference type="GO" id="GO:0005524">
    <property type="term" value="F:ATP binding"/>
    <property type="evidence" value="ECO:0007669"/>
    <property type="project" value="UniProtKB-KW"/>
</dbReference>
<dbReference type="PANTHER" id="PTHR42781:SF4">
    <property type="entry name" value="SPERMIDINE_PUTRESCINE IMPORT ATP-BINDING PROTEIN POTA"/>
    <property type="match status" value="1"/>
</dbReference>
<dbReference type="SUPFAM" id="SSF52540">
    <property type="entry name" value="P-loop containing nucleoside triphosphate hydrolases"/>
    <property type="match status" value="1"/>
</dbReference>
<keyword evidence="2" id="KW-0813">Transport</keyword>
<dbReference type="PROSITE" id="PS00211">
    <property type="entry name" value="ABC_TRANSPORTER_1"/>
    <property type="match status" value="1"/>
</dbReference>
<dbReference type="InterPro" id="IPR050093">
    <property type="entry name" value="ABC_SmlMolc_Importer"/>
</dbReference>
<dbReference type="AlphaFoldDB" id="A0AAU8J7H2"/>
<dbReference type="EMBL" id="CP159837">
    <property type="protein sequence ID" value="XCM34687.1"/>
    <property type="molecule type" value="Genomic_DNA"/>
</dbReference>
<keyword evidence="3" id="KW-0547">Nucleotide-binding</keyword>
<dbReference type="Pfam" id="PF08402">
    <property type="entry name" value="TOBE_2"/>
    <property type="match status" value="1"/>
</dbReference>
<dbReference type="InterPro" id="IPR008995">
    <property type="entry name" value="Mo/tungstate-bd_C_term_dom"/>
</dbReference>
<evidence type="ECO:0000259" key="6">
    <source>
        <dbReference type="PROSITE" id="PS50893"/>
    </source>
</evidence>
<dbReference type="InterPro" id="IPR013611">
    <property type="entry name" value="Transp-assoc_OB_typ2"/>
</dbReference>
<gene>
    <name evidence="7" type="ORF">ABWT76_003308</name>
</gene>
<dbReference type="FunFam" id="3.40.50.300:FF:000425">
    <property type="entry name" value="Probable ABC transporter, ATP-binding subunit"/>
    <property type="match status" value="1"/>
</dbReference>
<dbReference type="Pfam" id="PF00005">
    <property type="entry name" value="ABC_tran"/>
    <property type="match status" value="1"/>
</dbReference>
<dbReference type="PROSITE" id="PS50893">
    <property type="entry name" value="ABC_TRANSPORTER_2"/>
    <property type="match status" value="1"/>
</dbReference>
<dbReference type="SMART" id="SM00382">
    <property type="entry name" value="AAA"/>
    <property type="match status" value="1"/>
</dbReference>
<evidence type="ECO:0000313" key="7">
    <source>
        <dbReference type="EMBL" id="XCM34687.1"/>
    </source>
</evidence>
<sequence length="375" mass="41469">MTESTILCLNGIKKQFPNSNTAAVADISLEVKRGEIISLLGPSGCGKTTLLRLIAGFERPDAGAIAIAGQTVASEGVWVNPENRHLGMVFQEYALFPHLTVADNIAFGLQKRRGEKFSLKVWQKSVPDAKAIRSRVKELLELVGLQGLDRRYPHELSGGQRQRVALARALAPSPEIVLLDEPLSNLDLQVRLYLREEVRKILKNTGTTAIFVTHDREEALVISDRVAVLRSGAIEQIGTPEEIYQAPTSRFVAGFVTEANFLTARRIGQKWETEVGCFEILDSGLDSAINSQLLQDGDMAELMIREEDIMLHPNEKAPVVICDRQFLGREHRYCLITPSGKEIHARTTVNSLLPVGTRVSVGAVTEALRIYPTQR</sequence>
<dbReference type="GO" id="GO:0016887">
    <property type="term" value="F:ATP hydrolysis activity"/>
    <property type="evidence" value="ECO:0007669"/>
    <property type="project" value="InterPro"/>
</dbReference>
<dbReference type="InterPro" id="IPR017871">
    <property type="entry name" value="ABC_transporter-like_CS"/>
</dbReference>
<dbReference type="GO" id="GO:0015418">
    <property type="term" value="F:ABC-type quaternary ammonium compound transporting activity"/>
    <property type="evidence" value="ECO:0007669"/>
    <property type="project" value="UniProtKB-EC"/>
</dbReference>
<organism evidence="7">
    <name type="scientific">Planktothricoides raciborskii GIHE-MW2</name>
    <dbReference type="NCBI Taxonomy" id="2792601"/>
    <lineage>
        <taxon>Bacteria</taxon>
        <taxon>Bacillati</taxon>
        <taxon>Cyanobacteriota</taxon>
        <taxon>Cyanophyceae</taxon>
        <taxon>Oscillatoriophycideae</taxon>
        <taxon>Oscillatoriales</taxon>
        <taxon>Oscillatoriaceae</taxon>
        <taxon>Planktothricoides</taxon>
    </lineage>
</organism>
<comment type="subcellular location">
    <subcellularLocation>
        <location evidence="1">Cell inner membrane</location>
        <topology evidence="1">Peripheral membrane protein</topology>
    </subcellularLocation>
</comment>
<dbReference type="SUPFAM" id="SSF50331">
    <property type="entry name" value="MOP-like"/>
    <property type="match status" value="1"/>
</dbReference>
<reference evidence="7" key="1">
    <citation type="submission" date="2024-07" db="EMBL/GenBank/DDBJ databases">
        <authorList>
            <person name="Kim Y.J."/>
            <person name="Jeong J.Y."/>
        </authorList>
    </citation>
    <scope>NUCLEOTIDE SEQUENCE</scope>
    <source>
        <strain evidence="7">GIHE-MW2</strain>
    </source>
</reference>
<accession>A0AAU8J7H2</accession>
<evidence type="ECO:0000256" key="5">
    <source>
        <dbReference type="ARBA" id="ARBA00066388"/>
    </source>
</evidence>
<proteinExistence type="predicted"/>
<keyword evidence="4 7" id="KW-0067">ATP-binding</keyword>
<dbReference type="Gene3D" id="3.40.50.300">
    <property type="entry name" value="P-loop containing nucleotide triphosphate hydrolases"/>
    <property type="match status" value="1"/>
</dbReference>
<dbReference type="InterPro" id="IPR003439">
    <property type="entry name" value="ABC_transporter-like_ATP-bd"/>
</dbReference>
<name>A0AAU8J7H2_9CYAN</name>
<dbReference type="EC" id="7.6.2.9" evidence="5"/>
<dbReference type="PANTHER" id="PTHR42781">
    <property type="entry name" value="SPERMIDINE/PUTRESCINE IMPORT ATP-BINDING PROTEIN POTA"/>
    <property type="match status" value="1"/>
</dbReference>
<evidence type="ECO:0000256" key="1">
    <source>
        <dbReference type="ARBA" id="ARBA00004417"/>
    </source>
</evidence>
<dbReference type="InterPro" id="IPR027417">
    <property type="entry name" value="P-loop_NTPase"/>
</dbReference>
<feature type="domain" description="ABC transporter" evidence="6">
    <location>
        <begin position="7"/>
        <end position="256"/>
    </location>
</feature>
<dbReference type="RefSeq" id="WP_190880591.1">
    <property type="nucleotide sequence ID" value="NZ_CP159837.1"/>
</dbReference>
<dbReference type="InterPro" id="IPR003593">
    <property type="entry name" value="AAA+_ATPase"/>
</dbReference>
<evidence type="ECO:0000256" key="2">
    <source>
        <dbReference type="ARBA" id="ARBA00022448"/>
    </source>
</evidence>
<evidence type="ECO:0000256" key="4">
    <source>
        <dbReference type="ARBA" id="ARBA00022840"/>
    </source>
</evidence>
<evidence type="ECO:0000256" key="3">
    <source>
        <dbReference type="ARBA" id="ARBA00022741"/>
    </source>
</evidence>
<dbReference type="GO" id="GO:0043190">
    <property type="term" value="C:ATP-binding cassette (ABC) transporter complex"/>
    <property type="evidence" value="ECO:0007669"/>
    <property type="project" value="InterPro"/>
</dbReference>
<protein>
    <recommendedName>
        <fullName evidence="5">ABC-type quaternary amine transporter</fullName>
        <ecNumber evidence="5">7.6.2.9</ecNumber>
    </recommendedName>
</protein>